<comment type="caution">
    <text evidence="3">The sequence shown here is derived from an EMBL/GenBank/DDBJ whole genome shotgun (WGS) entry which is preliminary data.</text>
</comment>
<reference evidence="3 4" key="1">
    <citation type="journal article" date="2019" name="Nat. Microbiol.">
        <title>Mediterranean grassland soil C-N compound turnover is dependent on rainfall and depth, and is mediated by genomically divergent microorganisms.</title>
        <authorList>
            <person name="Diamond S."/>
            <person name="Andeer P.F."/>
            <person name="Li Z."/>
            <person name="Crits-Christoph A."/>
            <person name="Burstein D."/>
            <person name="Anantharaman K."/>
            <person name="Lane K.R."/>
            <person name="Thomas B.C."/>
            <person name="Pan C."/>
            <person name="Northen T.R."/>
            <person name="Banfield J.F."/>
        </authorList>
    </citation>
    <scope>NUCLEOTIDE SEQUENCE [LARGE SCALE GENOMIC DNA]</scope>
    <source>
        <strain evidence="3">NP_3</strain>
    </source>
</reference>
<dbReference type="InterPro" id="IPR023485">
    <property type="entry name" value="Ptyr_pPase"/>
</dbReference>
<dbReference type="InterPro" id="IPR036196">
    <property type="entry name" value="Ptyr_pPase_sf"/>
</dbReference>
<evidence type="ECO:0000256" key="1">
    <source>
        <dbReference type="ARBA" id="ARBA00022849"/>
    </source>
</evidence>
<dbReference type="GO" id="GO:0016747">
    <property type="term" value="F:acyltransferase activity, transferring groups other than amino-acyl groups"/>
    <property type="evidence" value="ECO:0007669"/>
    <property type="project" value="InterPro"/>
</dbReference>
<evidence type="ECO:0000313" key="4">
    <source>
        <dbReference type="Proteomes" id="UP000318509"/>
    </source>
</evidence>
<name>A0A537K7F1_9BACT</name>
<gene>
    <name evidence="3" type="ORF">E6H00_03525</name>
</gene>
<proteinExistence type="predicted"/>
<dbReference type="NCBIfam" id="NF040501">
    <property type="entry name" value="resist_ArsN2"/>
    <property type="match status" value="1"/>
</dbReference>
<dbReference type="CDD" id="cd16345">
    <property type="entry name" value="LMWP_ArsC"/>
    <property type="match status" value="1"/>
</dbReference>
<feature type="domain" description="N-acetyltransferase" evidence="2">
    <location>
        <begin position="33"/>
        <end position="178"/>
    </location>
</feature>
<dbReference type="EMBL" id="VBAK01000085">
    <property type="protein sequence ID" value="TMI91697.1"/>
    <property type="molecule type" value="Genomic_DNA"/>
</dbReference>
<dbReference type="Pfam" id="PF01451">
    <property type="entry name" value="LMWPc"/>
    <property type="match status" value="1"/>
</dbReference>
<dbReference type="PROSITE" id="PS51186">
    <property type="entry name" value="GNAT"/>
    <property type="match status" value="1"/>
</dbReference>
<dbReference type="Pfam" id="PF13508">
    <property type="entry name" value="Acetyltransf_7"/>
    <property type="match status" value="1"/>
</dbReference>
<dbReference type="Gene3D" id="3.40.50.2300">
    <property type="match status" value="1"/>
</dbReference>
<sequence length="345" mass="37455">MEGTRSAPNRRSGPSCPVAVRAVVLRRRSSEGMPLSLMNAASAEELIEIRSLLESSGLPASDLASARPEFVTIRERGRVVAAGALQRFGSTALLRSVTVAEDRRGSGLGRAIVLELERLAREARIERLILLTETAAGFFARHGYQVIERSAAPADVQGSEEFRSLCPASATCMAKVLDRPYNVLFLCTGNSARSIIAEALINHWGRGKFRGFSAGSHPRGAVHPIALELLRRMKVPTDGLRSKSWDEFAAPGALHLDFVFTVCDTAAGEGCPYWPGQPMTAHWGLPDPAAVEGTETDKWLAFRSTFQALDNRIKIFTSLPLTSLDRIKLQERLDAIGKTAPPEAP</sequence>
<evidence type="ECO:0000259" key="2">
    <source>
        <dbReference type="PROSITE" id="PS51186"/>
    </source>
</evidence>
<dbReference type="SMART" id="SM00226">
    <property type="entry name" value="LMWPc"/>
    <property type="match status" value="1"/>
</dbReference>
<dbReference type="SUPFAM" id="SSF52788">
    <property type="entry name" value="Phosphotyrosine protein phosphatases I"/>
    <property type="match status" value="1"/>
</dbReference>
<dbReference type="Gene3D" id="3.40.630.30">
    <property type="match status" value="1"/>
</dbReference>
<accession>A0A537K7F1</accession>
<dbReference type="InterPro" id="IPR000182">
    <property type="entry name" value="GNAT_dom"/>
</dbReference>
<dbReference type="AlphaFoldDB" id="A0A537K7F1"/>
<organism evidence="3 4">
    <name type="scientific">Candidatus Segetimicrobium genomatis</name>
    <dbReference type="NCBI Taxonomy" id="2569760"/>
    <lineage>
        <taxon>Bacteria</taxon>
        <taxon>Bacillati</taxon>
        <taxon>Candidatus Sysuimicrobiota</taxon>
        <taxon>Candidatus Sysuimicrobiia</taxon>
        <taxon>Candidatus Sysuimicrobiales</taxon>
        <taxon>Candidatus Segetimicrobiaceae</taxon>
        <taxon>Candidatus Segetimicrobium</taxon>
    </lineage>
</organism>
<keyword evidence="3" id="KW-0808">Transferase</keyword>
<dbReference type="Proteomes" id="UP000318509">
    <property type="component" value="Unassembled WGS sequence"/>
</dbReference>
<dbReference type="GO" id="GO:0046685">
    <property type="term" value="P:response to arsenic-containing substance"/>
    <property type="evidence" value="ECO:0007669"/>
    <property type="project" value="UniProtKB-KW"/>
</dbReference>
<dbReference type="CDD" id="cd04301">
    <property type="entry name" value="NAT_SF"/>
    <property type="match status" value="1"/>
</dbReference>
<evidence type="ECO:0000313" key="3">
    <source>
        <dbReference type="EMBL" id="TMI91697.1"/>
    </source>
</evidence>
<dbReference type="SUPFAM" id="SSF55729">
    <property type="entry name" value="Acyl-CoA N-acyltransferases (Nat)"/>
    <property type="match status" value="1"/>
</dbReference>
<dbReference type="InterPro" id="IPR016181">
    <property type="entry name" value="Acyl_CoA_acyltransferase"/>
</dbReference>
<keyword evidence="1" id="KW-0059">Arsenical resistance</keyword>
<dbReference type="PANTHER" id="PTHR43428:SF1">
    <property type="entry name" value="ARSENATE REDUCTASE"/>
    <property type="match status" value="1"/>
</dbReference>
<protein>
    <submittedName>
        <fullName evidence="3">GNAT family N-acetyltransferase</fullName>
    </submittedName>
</protein>
<dbReference type="PANTHER" id="PTHR43428">
    <property type="entry name" value="ARSENATE REDUCTASE"/>
    <property type="match status" value="1"/>
</dbReference>